<feature type="transmembrane region" description="Helical" evidence="1">
    <location>
        <begin position="383"/>
        <end position="408"/>
    </location>
</feature>
<dbReference type="PANTHER" id="PTHR32063">
    <property type="match status" value="1"/>
</dbReference>
<dbReference type="SUPFAM" id="SSF82866">
    <property type="entry name" value="Multidrug efflux transporter AcrB transmembrane domain"/>
    <property type="match status" value="2"/>
</dbReference>
<gene>
    <name evidence="2" type="primary">swrC_2</name>
    <name evidence="2" type="ORF">AN618_14970</name>
</gene>
<dbReference type="EMBL" id="LOED01000017">
    <property type="protein sequence ID" value="KXG76717.1"/>
    <property type="molecule type" value="Genomic_DNA"/>
</dbReference>
<dbReference type="OrthoDB" id="9757876at2"/>
<organism evidence="2 3">
    <name type="scientific">Fervidicola ferrireducens</name>
    <dbReference type="NCBI Taxonomy" id="520764"/>
    <lineage>
        <taxon>Bacteria</taxon>
        <taxon>Bacillati</taxon>
        <taxon>Bacillota</taxon>
        <taxon>Clostridia</taxon>
        <taxon>Thermosediminibacterales</taxon>
        <taxon>Thermosediminibacteraceae</taxon>
        <taxon>Fervidicola</taxon>
    </lineage>
</organism>
<dbReference type="Proteomes" id="UP000070427">
    <property type="component" value="Unassembled WGS sequence"/>
</dbReference>
<proteinExistence type="predicted"/>
<dbReference type="SUPFAM" id="SSF82714">
    <property type="entry name" value="Multidrug efflux transporter AcrB TolC docking domain, DN and DC subdomains"/>
    <property type="match status" value="2"/>
</dbReference>
<feature type="transmembrane region" description="Helical" evidence="1">
    <location>
        <begin position="909"/>
        <end position="933"/>
    </location>
</feature>
<feature type="transmembrane region" description="Helical" evidence="1">
    <location>
        <begin position="953"/>
        <end position="972"/>
    </location>
</feature>
<evidence type="ECO:0000313" key="2">
    <source>
        <dbReference type="EMBL" id="KXG76717.1"/>
    </source>
</evidence>
<sequence>MSLAKLSIKHPVTMVMIIIMVLVLGAVSLDRLGTDLLPNISFPTIMIITKYEGAGPQEVENLVTKPLEQVISTVSNVKSIKSSSLEGVSNITVEFNWGTDMDFAVLEVREKIDLIKDMLPSEVKSPQIYKYDASQIPLMEIAVAGGSDLEELKKIAEDKIKNRLLQLEGVGMVQVFGGTTKEIHVVVDPEKLVRYGTSMNSIVQALQLENLNLPGGSISYGKREYLVRINSEFADISAIKNLPITTATGSTIPLSSIAQVEYANETDVLSKLNGKPSVVLVLYKQSGYNTVQVADKVTKELEELKKELPSGSEYSVVFNQANFINKSIGNVVSNAVTGGILAVAILYLFLRDLRTTLVIGISMPISIITTFILMYFGNLTLNLLSLGGLALGVGMLVDNSIVVLDNIFRHREEGEGNVEAAISGANEVTRAVIASTLTTVVVFLPVVYVQGIAAQLFKELALTVTFSLLASLAVSLTLTPLLCSKLMVGKGTSRRVNFISAVGERFDRAFGQLLEFYKKALKWALSHRKAVIGIAAVFFVLSLALAPLVGTEFLPKFDMGMVMITVEMPDGTRKEVLEGTVDELVSKVKDIPEIQSILTIAGFSQSGEEKDNEASVMIRLKPLSERKRNSEEITEEIRNRTAKIPGVKISVESLAGMMFLGEASEAVSIKIKGDDMAKLKEISKQVEEIVKSVQGTREVKSSLAEQRPEINIRVNRDVASLYGLNSAYVANYVKSAVQGTVATRLRTGGEEIDVKVMAREDLVDDIEKLKSLAIPTPSGMMLPLSSIATVEKEEGPVSINREDQSRTVKVTASVVGRFSGDVNREIQQKLKGLQLPEGYSIEMGGEQEQMMESFGGLALAFVLAILLVYMVMASQFESLLQPFVIMFTLPLGIIGVVFSLVLTGRSFNIASFIGIITLAGIVVNNGIVLIDFINQLRERGLSREEAILKAGPIRLRPILMTTLTTILGLFPLSLGLGEGGELRAALATVIMGGLTVSTALTLIVVPVLYTVFEDFGKIFGRMRPASRKN</sequence>
<protein>
    <submittedName>
        <fullName evidence="2">Swarming motility protein SwrC</fullName>
    </submittedName>
</protein>
<dbReference type="RefSeq" id="WP_066353568.1">
    <property type="nucleotide sequence ID" value="NZ_LOED01000017.1"/>
</dbReference>
<feature type="transmembrane region" description="Helical" evidence="1">
    <location>
        <begin position="357"/>
        <end position="377"/>
    </location>
</feature>
<dbReference type="PATRIC" id="fig|520764.3.peg.1607"/>
<feature type="transmembrane region" description="Helical" evidence="1">
    <location>
        <begin position="883"/>
        <end position="903"/>
    </location>
</feature>
<dbReference type="InterPro" id="IPR001036">
    <property type="entry name" value="Acrflvin-R"/>
</dbReference>
<dbReference type="SUPFAM" id="SSF82693">
    <property type="entry name" value="Multidrug efflux transporter AcrB pore domain, PN1, PN2, PC1 and PC2 subdomains"/>
    <property type="match status" value="3"/>
</dbReference>
<dbReference type="PANTHER" id="PTHR32063:SF0">
    <property type="entry name" value="SWARMING MOTILITY PROTEIN SWRC"/>
    <property type="match status" value="1"/>
</dbReference>
<keyword evidence="1" id="KW-1133">Transmembrane helix</keyword>
<comment type="caution">
    <text evidence="2">The sequence shown here is derived from an EMBL/GenBank/DDBJ whole genome shotgun (WGS) entry which is preliminary data.</text>
</comment>
<feature type="transmembrane region" description="Helical" evidence="1">
    <location>
        <begin position="853"/>
        <end position="871"/>
    </location>
</feature>
<evidence type="ECO:0000313" key="3">
    <source>
        <dbReference type="Proteomes" id="UP000070427"/>
    </source>
</evidence>
<keyword evidence="3" id="KW-1185">Reference proteome</keyword>
<feature type="transmembrane region" description="Helical" evidence="1">
    <location>
        <begin position="460"/>
        <end position="483"/>
    </location>
</feature>
<dbReference type="STRING" id="520764.AN618_14970"/>
<dbReference type="InterPro" id="IPR027463">
    <property type="entry name" value="AcrB_DN_DC_subdom"/>
</dbReference>
<reference evidence="2 3" key="1">
    <citation type="submission" date="2015-12" db="EMBL/GenBank/DDBJ databases">
        <title>Draft genome sequnece of Fervidicola ferrireducens strain Y170.</title>
        <authorList>
            <person name="Patel B.K."/>
        </authorList>
    </citation>
    <scope>NUCLEOTIDE SEQUENCE [LARGE SCALE GENOMIC DNA]</scope>
    <source>
        <strain evidence="2 3">Y170</strain>
    </source>
</reference>
<dbReference type="GO" id="GO:0042910">
    <property type="term" value="F:xenobiotic transmembrane transporter activity"/>
    <property type="evidence" value="ECO:0007669"/>
    <property type="project" value="TreeGrafter"/>
</dbReference>
<feature type="transmembrane region" description="Helical" evidence="1">
    <location>
        <begin position="12"/>
        <end position="29"/>
    </location>
</feature>
<dbReference type="Gene3D" id="3.30.70.1320">
    <property type="entry name" value="Multidrug efflux transporter AcrB pore domain like"/>
    <property type="match status" value="1"/>
</dbReference>
<accession>A0A140L842</accession>
<dbReference type="PRINTS" id="PR00702">
    <property type="entry name" value="ACRIFLAVINRP"/>
</dbReference>
<dbReference type="InParanoid" id="A0A140L842"/>
<dbReference type="Pfam" id="PF00873">
    <property type="entry name" value="ACR_tran"/>
    <property type="match status" value="1"/>
</dbReference>
<feature type="transmembrane region" description="Helical" evidence="1">
    <location>
        <begin position="984"/>
        <end position="1012"/>
    </location>
</feature>
<dbReference type="FunCoup" id="A0A140L842">
    <property type="interactions" value="295"/>
</dbReference>
<keyword evidence="1" id="KW-0472">Membrane</keyword>
<evidence type="ECO:0000256" key="1">
    <source>
        <dbReference type="SAM" id="Phobius"/>
    </source>
</evidence>
<feature type="transmembrane region" description="Helical" evidence="1">
    <location>
        <begin position="331"/>
        <end position="350"/>
    </location>
</feature>
<dbReference type="GO" id="GO:0005886">
    <property type="term" value="C:plasma membrane"/>
    <property type="evidence" value="ECO:0007669"/>
    <property type="project" value="TreeGrafter"/>
</dbReference>
<feature type="transmembrane region" description="Helical" evidence="1">
    <location>
        <begin position="428"/>
        <end position="448"/>
    </location>
</feature>
<dbReference type="Gene3D" id="1.20.1640.10">
    <property type="entry name" value="Multidrug efflux transporter AcrB transmembrane domain"/>
    <property type="match status" value="2"/>
</dbReference>
<feature type="transmembrane region" description="Helical" evidence="1">
    <location>
        <begin position="530"/>
        <end position="549"/>
    </location>
</feature>
<dbReference type="AlphaFoldDB" id="A0A140L842"/>
<dbReference type="Gene3D" id="3.30.70.1440">
    <property type="entry name" value="Multidrug efflux transporter AcrB pore domain"/>
    <property type="match status" value="1"/>
</dbReference>
<keyword evidence="1" id="KW-0812">Transmembrane</keyword>
<name>A0A140L842_9FIRM</name>
<dbReference type="Gene3D" id="3.30.70.1430">
    <property type="entry name" value="Multidrug efflux transporter AcrB pore domain"/>
    <property type="match status" value="2"/>
</dbReference>
<dbReference type="Gene3D" id="3.30.2090.10">
    <property type="entry name" value="Multidrug efflux transporter AcrB TolC docking domain, DN and DC subdomains"/>
    <property type="match status" value="2"/>
</dbReference>